<protein>
    <recommendedName>
        <fullName evidence="3">CobQ/CobB/MinD/ParA nucleotide binding domain-containing protein</fullName>
    </recommendedName>
</protein>
<comment type="caution">
    <text evidence="1">The sequence shown here is derived from an EMBL/GenBank/DDBJ whole genome shotgun (WGS) entry which is preliminary data.</text>
</comment>
<name>A0ABT9E6H8_9PROT</name>
<gene>
    <name evidence="1" type="ORF">Q7A36_25700</name>
</gene>
<proteinExistence type="predicted"/>
<dbReference type="RefSeq" id="WP_305106621.1">
    <property type="nucleotide sequence ID" value="NZ_JAUTWS010000034.1"/>
</dbReference>
<evidence type="ECO:0008006" key="3">
    <source>
        <dbReference type="Google" id="ProtNLM"/>
    </source>
</evidence>
<sequence>MSDAPSTARRVPTGKKLLVRFGRGRLGGTTYLDALAQRARLAGREVILLDADVRNPSLSRLYPEARVPAGAAPGDFRAAMLAVLDELAGRPGPVSALVDIGGGQDRAMIELLRDLSLSEFCHDAGVLPVGAYMLGPDLDDLAHAVSVREAQLLEGGATLLVMNEAIVARGQDPEAAFAPVRSQPAFAAWLAAGARPVLVRNLTVLDKVRALGLPLGEALVGHADEGGGSLGFTERWMLKDWFRKLEERHAAADALEWLP</sequence>
<reference evidence="1 2" key="1">
    <citation type="submission" date="2023-08" db="EMBL/GenBank/DDBJ databases">
        <title>The draft genome sequence of Paracraurococcus sp. LOR1-02.</title>
        <authorList>
            <person name="Kingkaew E."/>
            <person name="Tanasupawat S."/>
        </authorList>
    </citation>
    <scope>NUCLEOTIDE SEQUENCE [LARGE SCALE GENOMIC DNA]</scope>
    <source>
        <strain evidence="1 2">LOR1-02</strain>
    </source>
</reference>
<evidence type="ECO:0000313" key="2">
    <source>
        <dbReference type="Proteomes" id="UP001243009"/>
    </source>
</evidence>
<dbReference type="Proteomes" id="UP001243009">
    <property type="component" value="Unassembled WGS sequence"/>
</dbReference>
<keyword evidence="2" id="KW-1185">Reference proteome</keyword>
<accession>A0ABT9E6H8</accession>
<evidence type="ECO:0000313" key="1">
    <source>
        <dbReference type="EMBL" id="MDO9711768.1"/>
    </source>
</evidence>
<organism evidence="1 2">
    <name type="scientific">Paracraurococcus lichenis</name>
    <dbReference type="NCBI Taxonomy" id="3064888"/>
    <lineage>
        <taxon>Bacteria</taxon>
        <taxon>Pseudomonadati</taxon>
        <taxon>Pseudomonadota</taxon>
        <taxon>Alphaproteobacteria</taxon>
        <taxon>Acetobacterales</taxon>
        <taxon>Roseomonadaceae</taxon>
        <taxon>Paracraurococcus</taxon>
    </lineage>
</organism>
<dbReference type="EMBL" id="JAUTWS010000034">
    <property type="protein sequence ID" value="MDO9711768.1"/>
    <property type="molecule type" value="Genomic_DNA"/>
</dbReference>